<sequence length="290" mass="33549">MSDKVDAEDGARETFLAPSSHYGNWEDEFPNEQSGPFYKRISYSSIATHCAIALVYLLAITVISSRIKRSSNPPPCATTDSTTGIYYPAEEAVEYQLVDFPLRDFYQNNPFVGNPRPEHDEAWRKLLTNMNVRFTPQEMRKMNLTSLRLKDGSGYVGSFTAYHEIHCVHWVRKWMHREHYWPYLEGPALQERKVHIEHCLENLRLNAMCRGTRVVSTFEWMGAFPRPTVEQQHKCINWKKFDAWNAERRVDLFDLDALEGRPPLSPEEEPDVDVRLGTKPAFVAGDDIAH</sequence>
<evidence type="ECO:0000313" key="10">
    <source>
        <dbReference type="Proteomes" id="UP001285441"/>
    </source>
</evidence>
<accession>A0AAE0K4U2</accession>
<evidence type="ECO:0000256" key="1">
    <source>
        <dbReference type="ARBA" id="ARBA00004167"/>
    </source>
</evidence>
<protein>
    <recommendedName>
        <fullName evidence="11">Tat pathway signal sequence</fullName>
    </recommendedName>
</protein>
<evidence type="ECO:0000256" key="7">
    <source>
        <dbReference type="ARBA" id="ARBA00035112"/>
    </source>
</evidence>
<reference evidence="9" key="1">
    <citation type="journal article" date="2023" name="Mol. Phylogenet. Evol.">
        <title>Genome-scale phylogeny and comparative genomics of the fungal order Sordariales.</title>
        <authorList>
            <person name="Hensen N."/>
            <person name="Bonometti L."/>
            <person name="Westerberg I."/>
            <person name="Brannstrom I.O."/>
            <person name="Guillou S."/>
            <person name="Cros-Aarteil S."/>
            <person name="Calhoun S."/>
            <person name="Haridas S."/>
            <person name="Kuo A."/>
            <person name="Mondo S."/>
            <person name="Pangilinan J."/>
            <person name="Riley R."/>
            <person name="LaButti K."/>
            <person name="Andreopoulos B."/>
            <person name="Lipzen A."/>
            <person name="Chen C."/>
            <person name="Yan M."/>
            <person name="Daum C."/>
            <person name="Ng V."/>
            <person name="Clum A."/>
            <person name="Steindorff A."/>
            <person name="Ohm R.A."/>
            <person name="Martin F."/>
            <person name="Silar P."/>
            <person name="Natvig D.O."/>
            <person name="Lalanne C."/>
            <person name="Gautier V."/>
            <person name="Ament-Velasquez S.L."/>
            <person name="Kruys A."/>
            <person name="Hutchinson M.I."/>
            <person name="Powell A.J."/>
            <person name="Barry K."/>
            <person name="Miller A.N."/>
            <person name="Grigoriev I.V."/>
            <person name="Debuchy R."/>
            <person name="Gladieux P."/>
            <person name="Hiltunen Thoren M."/>
            <person name="Johannesson H."/>
        </authorList>
    </citation>
    <scope>NUCLEOTIDE SEQUENCE</scope>
    <source>
        <strain evidence="9">CBS 232.78</strain>
    </source>
</reference>
<dbReference type="InterPro" id="IPR021765">
    <property type="entry name" value="UstYa-like"/>
</dbReference>
<keyword evidence="4" id="KW-0843">Virulence</keyword>
<comment type="caution">
    <text evidence="9">The sequence shown here is derived from an EMBL/GenBank/DDBJ whole genome shotgun (WGS) entry which is preliminary data.</text>
</comment>
<dbReference type="Proteomes" id="UP001285441">
    <property type="component" value="Unassembled WGS sequence"/>
</dbReference>
<evidence type="ECO:0000256" key="4">
    <source>
        <dbReference type="ARBA" id="ARBA00023026"/>
    </source>
</evidence>
<organism evidence="9 10">
    <name type="scientific">Podospora didyma</name>
    <dbReference type="NCBI Taxonomy" id="330526"/>
    <lineage>
        <taxon>Eukaryota</taxon>
        <taxon>Fungi</taxon>
        <taxon>Dikarya</taxon>
        <taxon>Ascomycota</taxon>
        <taxon>Pezizomycotina</taxon>
        <taxon>Sordariomycetes</taxon>
        <taxon>Sordariomycetidae</taxon>
        <taxon>Sordariales</taxon>
        <taxon>Podosporaceae</taxon>
        <taxon>Podospora</taxon>
    </lineage>
</organism>
<gene>
    <name evidence="9" type="ORF">B0H63DRAFT_485847</name>
</gene>
<evidence type="ECO:0000256" key="3">
    <source>
        <dbReference type="ARBA" id="ARBA00022989"/>
    </source>
</evidence>
<dbReference type="GO" id="GO:0043386">
    <property type="term" value="P:mycotoxin biosynthetic process"/>
    <property type="evidence" value="ECO:0007669"/>
    <property type="project" value="InterPro"/>
</dbReference>
<evidence type="ECO:0000256" key="2">
    <source>
        <dbReference type="ARBA" id="ARBA00022692"/>
    </source>
</evidence>
<comment type="similarity">
    <text evidence="7">Belongs to the ustYa family.</text>
</comment>
<keyword evidence="3 8" id="KW-1133">Transmembrane helix</keyword>
<evidence type="ECO:0000256" key="5">
    <source>
        <dbReference type="ARBA" id="ARBA00023136"/>
    </source>
</evidence>
<dbReference type="AlphaFoldDB" id="A0AAE0K4U2"/>
<keyword evidence="2 8" id="KW-0812">Transmembrane</keyword>
<name>A0AAE0K4U2_9PEZI</name>
<keyword evidence="5 8" id="KW-0472">Membrane</keyword>
<comment type="subcellular location">
    <subcellularLocation>
        <location evidence="1">Membrane</location>
        <topology evidence="1">Single-pass membrane protein</topology>
    </subcellularLocation>
</comment>
<dbReference type="Pfam" id="PF11807">
    <property type="entry name" value="UstYa"/>
    <property type="match status" value="1"/>
</dbReference>
<dbReference type="PANTHER" id="PTHR33365:SF7">
    <property type="entry name" value="TAT PATHWAY SIGNAL SEQUENCE"/>
    <property type="match status" value="1"/>
</dbReference>
<evidence type="ECO:0000313" key="9">
    <source>
        <dbReference type="EMBL" id="KAK3369964.1"/>
    </source>
</evidence>
<reference evidence="9" key="2">
    <citation type="submission" date="2023-06" db="EMBL/GenBank/DDBJ databases">
        <authorList>
            <consortium name="Lawrence Berkeley National Laboratory"/>
            <person name="Haridas S."/>
            <person name="Hensen N."/>
            <person name="Bonometti L."/>
            <person name="Westerberg I."/>
            <person name="Brannstrom I.O."/>
            <person name="Guillou S."/>
            <person name="Cros-Aarteil S."/>
            <person name="Calhoun S."/>
            <person name="Kuo A."/>
            <person name="Mondo S."/>
            <person name="Pangilinan J."/>
            <person name="Riley R."/>
            <person name="LaButti K."/>
            <person name="Andreopoulos B."/>
            <person name="Lipzen A."/>
            <person name="Chen C."/>
            <person name="Yanf M."/>
            <person name="Daum C."/>
            <person name="Ng V."/>
            <person name="Clum A."/>
            <person name="Steindorff A."/>
            <person name="Ohm R."/>
            <person name="Martin F."/>
            <person name="Silar P."/>
            <person name="Natvig D."/>
            <person name="Lalanne C."/>
            <person name="Gautier V."/>
            <person name="Ament-velasquez S.L."/>
            <person name="Kruys A."/>
            <person name="Hutchinson M.I."/>
            <person name="Powell A.J."/>
            <person name="Barry K."/>
            <person name="Miller A.N."/>
            <person name="Grigoriev I.V."/>
            <person name="Debuchy R."/>
            <person name="Gladieux P."/>
            <person name="Thoren M.H."/>
            <person name="Johannesson H."/>
        </authorList>
    </citation>
    <scope>NUCLEOTIDE SEQUENCE</scope>
    <source>
        <strain evidence="9">CBS 232.78</strain>
    </source>
</reference>
<dbReference type="EMBL" id="JAULSW010000009">
    <property type="protein sequence ID" value="KAK3369964.1"/>
    <property type="molecule type" value="Genomic_DNA"/>
</dbReference>
<proteinExistence type="inferred from homology"/>
<dbReference type="GO" id="GO:0016020">
    <property type="term" value="C:membrane"/>
    <property type="evidence" value="ECO:0007669"/>
    <property type="project" value="UniProtKB-SubCell"/>
</dbReference>
<evidence type="ECO:0000256" key="8">
    <source>
        <dbReference type="SAM" id="Phobius"/>
    </source>
</evidence>
<feature type="transmembrane region" description="Helical" evidence="8">
    <location>
        <begin position="41"/>
        <end position="63"/>
    </location>
</feature>
<keyword evidence="10" id="KW-1185">Reference proteome</keyword>
<evidence type="ECO:0000256" key="6">
    <source>
        <dbReference type="ARBA" id="ARBA00023180"/>
    </source>
</evidence>
<evidence type="ECO:0008006" key="11">
    <source>
        <dbReference type="Google" id="ProtNLM"/>
    </source>
</evidence>
<keyword evidence="6" id="KW-0325">Glycoprotein</keyword>
<dbReference type="PANTHER" id="PTHR33365">
    <property type="entry name" value="YALI0B05434P"/>
    <property type="match status" value="1"/>
</dbReference>